<dbReference type="Pfam" id="PF22936">
    <property type="entry name" value="Pol_BBD"/>
    <property type="match status" value="1"/>
</dbReference>
<comment type="caution">
    <text evidence="3">The sequence shown here is derived from an EMBL/GenBank/DDBJ whole genome shotgun (WGS) entry which is preliminary data.</text>
</comment>
<evidence type="ECO:0000256" key="1">
    <source>
        <dbReference type="SAM" id="MobiDB-lite"/>
    </source>
</evidence>
<evidence type="ECO:0000259" key="2">
    <source>
        <dbReference type="Pfam" id="PF22936"/>
    </source>
</evidence>
<proteinExistence type="predicted"/>
<feature type="domain" description="Retrovirus-related Pol polyprotein from transposon TNT 1-94-like beta-barrel" evidence="2">
    <location>
        <begin position="34"/>
        <end position="103"/>
    </location>
</feature>
<dbReference type="EMBL" id="JACGWM010001825">
    <property type="protein sequence ID" value="KAL0287351.1"/>
    <property type="molecule type" value="Genomic_DNA"/>
</dbReference>
<organism evidence="3">
    <name type="scientific">Sesamum calycinum</name>
    <dbReference type="NCBI Taxonomy" id="2727403"/>
    <lineage>
        <taxon>Eukaryota</taxon>
        <taxon>Viridiplantae</taxon>
        <taxon>Streptophyta</taxon>
        <taxon>Embryophyta</taxon>
        <taxon>Tracheophyta</taxon>
        <taxon>Spermatophyta</taxon>
        <taxon>Magnoliopsida</taxon>
        <taxon>eudicotyledons</taxon>
        <taxon>Gunneridae</taxon>
        <taxon>Pentapetalae</taxon>
        <taxon>asterids</taxon>
        <taxon>lamiids</taxon>
        <taxon>Lamiales</taxon>
        <taxon>Pedaliaceae</taxon>
        <taxon>Sesamum</taxon>
    </lineage>
</organism>
<accession>A0AAW2IZG4</accession>
<sequence length="189" mass="20827">MVVGGSSRASTLGATEGYVSIQPELLIVYEPCDWFIDTGANVHVCADKSLFVSYQAINGRTVSMGNSSTTEVLRIESVDFKFPSGRILSLKRVHHVPTIKKTLSVVLITSSVPLDDSLDFTSISEHVEKMSNVGVNPSSTSLTHEESDEPRRSKRARVVKDFESYFITYNIEDDLVTFKDAMASSEAKQ</sequence>
<protein>
    <recommendedName>
        <fullName evidence="2">Retrovirus-related Pol polyprotein from transposon TNT 1-94-like beta-barrel domain-containing protein</fullName>
    </recommendedName>
</protein>
<feature type="compositionally biased region" description="Polar residues" evidence="1">
    <location>
        <begin position="133"/>
        <end position="142"/>
    </location>
</feature>
<feature type="region of interest" description="Disordered" evidence="1">
    <location>
        <begin position="132"/>
        <end position="154"/>
    </location>
</feature>
<gene>
    <name evidence="3" type="ORF">Scaly_2766700</name>
</gene>
<reference evidence="3" key="1">
    <citation type="submission" date="2020-06" db="EMBL/GenBank/DDBJ databases">
        <authorList>
            <person name="Li T."/>
            <person name="Hu X."/>
            <person name="Zhang T."/>
            <person name="Song X."/>
            <person name="Zhang H."/>
            <person name="Dai N."/>
            <person name="Sheng W."/>
            <person name="Hou X."/>
            <person name="Wei L."/>
        </authorList>
    </citation>
    <scope>NUCLEOTIDE SEQUENCE</scope>
    <source>
        <strain evidence="3">KEN8</strain>
        <tissue evidence="3">Leaf</tissue>
    </source>
</reference>
<evidence type="ECO:0000313" key="3">
    <source>
        <dbReference type="EMBL" id="KAL0287351.1"/>
    </source>
</evidence>
<reference evidence="3" key="2">
    <citation type="journal article" date="2024" name="Plant">
        <title>Genomic evolution and insights into agronomic trait innovations of Sesamum species.</title>
        <authorList>
            <person name="Miao H."/>
            <person name="Wang L."/>
            <person name="Qu L."/>
            <person name="Liu H."/>
            <person name="Sun Y."/>
            <person name="Le M."/>
            <person name="Wang Q."/>
            <person name="Wei S."/>
            <person name="Zheng Y."/>
            <person name="Lin W."/>
            <person name="Duan Y."/>
            <person name="Cao H."/>
            <person name="Xiong S."/>
            <person name="Wang X."/>
            <person name="Wei L."/>
            <person name="Li C."/>
            <person name="Ma Q."/>
            <person name="Ju M."/>
            <person name="Zhao R."/>
            <person name="Li G."/>
            <person name="Mu C."/>
            <person name="Tian Q."/>
            <person name="Mei H."/>
            <person name="Zhang T."/>
            <person name="Gao T."/>
            <person name="Zhang H."/>
        </authorList>
    </citation>
    <scope>NUCLEOTIDE SEQUENCE</scope>
    <source>
        <strain evidence="3">KEN8</strain>
    </source>
</reference>
<dbReference type="PANTHER" id="PTHR47592">
    <property type="entry name" value="PBF68 PROTEIN"/>
    <property type="match status" value="1"/>
</dbReference>
<name>A0AAW2IZG4_9LAMI</name>
<dbReference type="AlphaFoldDB" id="A0AAW2IZG4"/>
<dbReference type="InterPro" id="IPR054722">
    <property type="entry name" value="PolX-like_BBD"/>
</dbReference>
<dbReference type="PANTHER" id="PTHR47592:SF27">
    <property type="entry name" value="OS08G0421700 PROTEIN"/>
    <property type="match status" value="1"/>
</dbReference>